<feature type="active site" evidence="3">
    <location>
        <position position="45"/>
    </location>
</feature>
<reference evidence="4 5" key="1">
    <citation type="submission" date="2017-01" db="EMBL/GenBank/DDBJ databases">
        <authorList>
            <person name="Erauso G."/>
        </authorList>
    </citation>
    <scope>NUCLEOTIDE SEQUENCE [LARGE SCALE GENOMIC DNA]</scope>
    <source>
        <strain evidence="4">MESINF1</strain>
    </source>
</reference>
<dbReference type="Pfam" id="PF02567">
    <property type="entry name" value="PhzC-PhzF"/>
    <property type="match status" value="1"/>
</dbReference>
<name>A0A7Z7LFV7_9BACT</name>
<accession>A0A7Z7LFV7</accession>
<evidence type="ECO:0000256" key="1">
    <source>
        <dbReference type="ARBA" id="ARBA00008270"/>
    </source>
</evidence>
<dbReference type="AlphaFoldDB" id="A0A7Z7LFV7"/>
<dbReference type="InterPro" id="IPR003719">
    <property type="entry name" value="Phenazine_PhzF-like"/>
</dbReference>
<dbReference type="RefSeq" id="WP_169699516.1">
    <property type="nucleotide sequence ID" value="NZ_LS974202.1"/>
</dbReference>
<dbReference type="EC" id="5.1.-.-" evidence="4"/>
<dbReference type="GO" id="GO:0005737">
    <property type="term" value="C:cytoplasm"/>
    <property type="evidence" value="ECO:0007669"/>
    <property type="project" value="TreeGrafter"/>
</dbReference>
<gene>
    <name evidence="4" type="ORF">MESINF_1923</name>
</gene>
<dbReference type="NCBIfam" id="TIGR00654">
    <property type="entry name" value="PhzF_family"/>
    <property type="match status" value="1"/>
</dbReference>
<organism evidence="4 5">
    <name type="scientific">Mesotoga infera</name>
    <dbReference type="NCBI Taxonomy" id="1236046"/>
    <lineage>
        <taxon>Bacteria</taxon>
        <taxon>Thermotogati</taxon>
        <taxon>Thermotogota</taxon>
        <taxon>Thermotogae</taxon>
        <taxon>Kosmotogales</taxon>
        <taxon>Kosmotogaceae</taxon>
        <taxon>Mesotoga</taxon>
    </lineage>
</organism>
<evidence type="ECO:0000256" key="2">
    <source>
        <dbReference type="ARBA" id="ARBA00023235"/>
    </source>
</evidence>
<comment type="similarity">
    <text evidence="1">Belongs to the PhzF family.</text>
</comment>
<keyword evidence="5" id="KW-1185">Reference proteome</keyword>
<dbReference type="KEGG" id="minf:MESINF_1923"/>
<dbReference type="PANTHER" id="PTHR13774:SF17">
    <property type="entry name" value="PHENAZINE BIOSYNTHESIS-LIKE DOMAIN-CONTAINING PROTEIN"/>
    <property type="match status" value="1"/>
</dbReference>
<protein>
    <submittedName>
        <fullName evidence="4">Putative enzyme</fullName>
        <ecNumber evidence="4">5.1.-.-</ecNumber>
    </submittedName>
</protein>
<evidence type="ECO:0000256" key="3">
    <source>
        <dbReference type="PIRSR" id="PIRSR016184-1"/>
    </source>
</evidence>
<dbReference type="GO" id="GO:0016853">
    <property type="term" value="F:isomerase activity"/>
    <property type="evidence" value="ECO:0007669"/>
    <property type="project" value="UniProtKB-KW"/>
</dbReference>
<evidence type="ECO:0000313" key="5">
    <source>
        <dbReference type="Proteomes" id="UP000250796"/>
    </source>
</evidence>
<dbReference type="Gene3D" id="3.10.310.10">
    <property type="entry name" value="Diaminopimelate Epimerase, Chain A, domain 1"/>
    <property type="match status" value="2"/>
</dbReference>
<proteinExistence type="inferred from homology"/>
<dbReference type="PANTHER" id="PTHR13774">
    <property type="entry name" value="PHENAZINE BIOSYNTHESIS PROTEIN"/>
    <property type="match status" value="1"/>
</dbReference>
<dbReference type="EMBL" id="LS974202">
    <property type="protein sequence ID" value="SSC13363.1"/>
    <property type="molecule type" value="Genomic_DNA"/>
</dbReference>
<evidence type="ECO:0000313" key="4">
    <source>
        <dbReference type="EMBL" id="SSC13363.1"/>
    </source>
</evidence>
<keyword evidence="2 4" id="KW-0413">Isomerase</keyword>
<sequence>MAAIYQVDSFTKLPFSGNPAGVYISDVEQDYETCIKIAREMNLSETAFPVRTTDDNHYRLRWFTPTTEVPMCGHATLATSWVHFTELGIDGDIYYETLSGQLKVSRIGDDLKMDFPSELPFRIDLDQSIGEALDCNGMAYYSTGTRKLLFEISDRKKLEGLHPDFSKMEKLSVGVPLRGLIVTCKGDGEFDFFSRYFAPWVGINEDPVTGSAHTVLGPFWSERLGKDKLRAYQASQRGGEIRLEILDGNRISIIGNAVTVIRGQMLV</sequence>
<dbReference type="PIRSF" id="PIRSF016184">
    <property type="entry name" value="PhzC_PhzF"/>
    <property type="match status" value="1"/>
</dbReference>
<dbReference type="SUPFAM" id="SSF54506">
    <property type="entry name" value="Diaminopimelate epimerase-like"/>
    <property type="match status" value="1"/>
</dbReference>
<dbReference type="Proteomes" id="UP000250796">
    <property type="component" value="Chromosome MESINF"/>
</dbReference>